<organism evidence="1 2">
    <name type="scientific">Enterobacter cloacae</name>
    <dbReference type="NCBI Taxonomy" id="550"/>
    <lineage>
        <taxon>Bacteria</taxon>
        <taxon>Pseudomonadati</taxon>
        <taxon>Pseudomonadota</taxon>
        <taxon>Gammaproteobacteria</taxon>
        <taxon>Enterobacterales</taxon>
        <taxon>Enterobacteriaceae</taxon>
        <taxon>Enterobacter</taxon>
        <taxon>Enterobacter cloacae complex</taxon>
    </lineage>
</organism>
<evidence type="ECO:0000313" key="1">
    <source>
        <dbReference type="EMBL" id="CZW49598.1"/>
    </source>
</evidence>
<reference evidence="1 2" key="1">
    <citation type="submission" date="2016-03" db="EMBL/GenBank/DDBJ databases">
        <authorList>
            <consortium name="Pathogen Informatics"/>
        </authorList>
    </citation>
    <scope>NUCLEOTIDE SEQUENCE [LARGE SCALE GENOMIC DNA]</scope>
    <source>
        <strain evidence="2">e1252</strain>
    </source>
</reference>
<dbReference type="AlphaFoldDB" id="A0A144VCQ4"/>
<dbReference type="EMBL" id="FJXR01000059">
    <property type="protein sequence ID" value="CZW49598.1"/>
    <property type="molecule type" value="Genomic_DNA"/>
</dbReference>
<sequence>MPGSGHCRGHVTTGAVNNLNRNFSPLELDGVKSLLVAATMRAIFLKMAFERGGACWPADAVSLATVNQTHRILPDG</sequence>
<dbReference type="Proteomes" id="UP000076008">
    <property type="component" value="Unassembled WGS sequence"/>
</dbReference>
<gene>
    <name evidence="1" type="ORF">SAMEA2273318_04948</name>
</gene>
<accession>A0A144VCQ4</accession>
<protein>
    <submittedName>
        <fullName evidence="1">Uncharacterized protein</fullName>
    </submittedName>
</protein>
<proteinExistence type="predicted"/>
<evidence type="ECO:0000313" key="2">
    <source>
        <dbReference type="Proteomes" id="UP000076008"/>
    </source>
</evidence>
<name>A0A144VCQ4_ENTCL</name>